<protein>
    <submittedName>
        <fullName evidence="1">Uncharacterized protein</fullName>
    </submittedName>
</protein>
<dbReference type="AlphaFoldDB" id="A0A0E9TK03"/>
<reference evidence="1" key="1">
    <citation type="submission" date="2014-11" db="EMBL/GenBank/DDBJ databases">
        <authorList>
            <person name="Amaro Gonzalez C."/>
        </authorList>
    </citation>
    <scope>NUCLEOTIDE SEQUENCE</scope>
</reference>
<sequence>MITSSELSQLISYFMVGNPYWIK</sequence>
<accession>A0A0E9TK03</accession>
<organism evidence="1">
    <name type="scientific">Anguilla anguilla</name>
    <name type="common">European freshwater eel</name>
    <name type="synonym">Muraena anguilla</name>
    <dbReference type="NCBI Taxonomy" id="7936"/>
    <lineage>
        <taxon>Eukaryota</taxon>
        <taxon>Metazoa</taxon>
        <taxon>Chordata</taxon>
        <taxon>Craniata</taxon>
        <taxon>Vertebrata</taxon>
        <taxon>Euteleostomi</taxon>
        <taxon>Actinopterygii</taxon>
        <taxon>Neopterygii</taxon>
        <taxon>Teleostei</taxon>
        <taxon>Anguilliformes</taxon>
        <taxon>Anguillidae</taxon>
        <taxon>Anguilla</taxon>
    </lineage>
</organism>
<evidence type="ECO:0000313" key="1">
    <source>
        <dbReference type="EMBL" id="JAH54004.1"/>
    </source>
</evidence>
<proteinExistence type="predicted"/>
<dbReference type="EMBL" id="GBXM01054573">
    <property type="protein sequence ID" value="JAH54004.1"/>
    <property type="molecule type" value="Transcribed_RNA"/>
</dbReference>
<name>A0A0E9TK03_ANGAN</name>
<reference evidence="1" key="2">
    <citation type="journal article" date="2015" name="Fish Shellfish Immunol.">
        <title>Early steps in the European eel (Anguilla anguilla)-Vibrio vulnificus interaction in the gills: Role of the RtxA13 toxin.</title>
        <authorList>
            <person name="Callol A."/>
            <person name="Pajuelo D."/>
            <person name="Ebbesson L."/>
            <person name="Teles M."/>
            <person name="MacKenzie S."/>
            <person name="Amaro C."/>
        </authorList>
    </citation>
    <scope>NUCLEOTIDE SEQUENCE</scope>
</reference>